<feature type="compositionally biased region" description="Basic and acidic residues" evidence="10">
    <location>
        <begin position="65"/>
        <end position="75"/>
    </location>
</feature>
<reference evidence="13" key="1">
    <citation type="journal article" date="2019" name="Nat. Commun.">
        <title>Expansion of phycobilisome linker gene families in mesophilic red algae.</title>
        <authorList>
            <person name="Lee J."/>
            <person name="Kim D."/>
            <person name="Bhattacharya D."/>
            <person name="Yoon H.S."/>
        </authorList>
    </citation>
    <scope>NUCLEOTIDE SEQUENCE [LARGE SCALE GENOMIC DNA]</scope>
    <source>
        <strain evidence="13">CCMP 1328</strain>
    </source>
</reference>
<keyword evidence="2" id="KW-0479">Metal-binding</keyword>
<protein>
    <submittedName>
        <fullName evidence="12">Asparagine-rich zinc finger protein AZF1</fullName>
    </submittedName>
</protein>
<evidence type="ECO:0000313" key="13">
    <source>
        <dbReference type="Proteomes" id="UP000324585"/>
    </source>
</evidence>
<feature type="compositionally biased region" description="Low complexity" evidence="10">
    <location>
        <begin position="196"/>
        <end position="220"/>
    </location>
</feature>
<dbReference type="OrthoDB" id="10004641at2759"/>
<sequence>MAQRDGGERGDGMPPEHGTSRTPRSDAAASVDGSPSQRALTPRHRPDQADGSRAVRASEQSAQYDSDRQDSERQRRPSCVAFDQSVSSMSSLSPPVSQERASSTPESGHRSDVDHVEAKVTDATSLGPGDQVVQLDSRFRELSVAFDPAFTEMTKGLAASKQKTHRHLQRHANSVVSLSEANGLVSVQVGATHLPSQSRTSSAATSSRSHSSMSDSGASDAISSNSIHIVKAFRALFRSTSAEQNRTTGGSLPPGAIASASGESQGEGNSGAGRDQRQQESQPSRDGSSASGAQSQQQQQQSAQSSWGLSALIAGSGTGRAPPGRNDSQFVGLPARPTPSEVLLDPYEIYPDTEDGPAAELEAPRETYGEGADRRMAREEVDLASSSSRQPAPAPNQQESSGQVFGSAAWAHTDEARRNTQHLSALWRDDDPMLSNTSNLAFMQTDIMPGHPDGSEADMVAAELMAAVSGVPGPPWDAEGNVSPESHFLRGVDYEHQRDPQDANTSPSEHLAYRCLHCDRQFRQKSHCREHIHGVHKNLKPFQCPHCDKRFSYGGNLRQHVQQAHSTERPFQCSKCTKKFKMPARLRAHMDRMHGRSASGQDAGGSGPSAPVDGDPRGTGIAPSRRTLRSTPGAGPSSRPETFPTDSDQDYDPDFEGDGYPDYD</sequence>
<keyword evidence="7" id="KW-0804">Transcription</keyword>
<evidence type="ECO:0000256" key="9">
    <source>
        <dbReference type="PROSITE-ProRule" id="PRU00042"/>
    </source>
</evidence>
<evidence type="ECO:0000256" key="10">
    <source>
        <dbReference type="SAM" id="MobiDB-lite"/>
    </source>
</evidence>
<dbReference type="Pfam" id="PF00096">
    <property type="entry name" value="zf-C2H2"/>
    <property type="match status" value="2"/>
</dbReference>
<evidence type="ECO:0000256" key="5">
    <source>
        <dbReference type="ARBA" id="ARBA00022833"/>
    </source>
</evidence>
<keyword evidence="13" id="KW-1185">Reference proteome</keyword>
<evidence type="ECO:0000256" key="1">
    <source>
        <dbReference type="ARBA" id="ARBA00004123"/>
    </source>
</evidence>
<dbReference type="PROSITE" id="PS50157">
    <property type="entry name" value="ZINC_FINGER_C2H2_2"/>
    <property type="match status" value="3"/>
</dbReference>
<feature type="compositionally biased region" description="Basic and acidic residues" evidence="10">
    <location>
        <begin position="107"/>
        <end position="120"/>
    </location>
</feature>
<evidence type="ECO:0000256" key="4">
    <source>
        <dbReference type="ARBA" id="ARBA00022771"/>
    </source>
</evidence>
<proteinExistence type="predicted"/>
<feature type="region of interest" description="Disordered" evidence="10">
    <location>
        <begin position="243"/>
        <end position="406"/>
    </location>
</feature>
<feature type="compositionally biased region" description="Low complexity" evidence="10">
    <location>
        <begin position="287"/>
        <end position="306"/>
    </location>
</feature>
<gene>
    <name evidence="12" type="ORF">FVE85_0724</name>
</gene>
<dbReference type="Proteomes" id="UP000324585">
    <property type="component" value="Unassembled WGS sequence"/>
</dbReference>
<evidence type="ECO:0000256" key="2">
    <source>
        <dbReference type="ARBA" id="ARBA00022723"/>
    </source>
</evidence>
<accession>A0A5J4Z0T1</accession>
<keyword evidence="8" id="KW-0539">Nucleus</keyword>
<keyword evidence="6" id="KW-0805">Transcription regulation</keyword>
<feature type="compositionally biased region" description="Low complexity" evidence="10">
    <location>
        <begin position="384"/>
        <end position="398"/>
    </location>
</feature>
<dbReference type="OMA" id="THRAYKH"/>
<comment type="subcellular location">
    <subcellularLocation>
        <location evidence="1">Nucleus</location>
    </subcellularLocation>
</comment>
<dbReference type="GO" id="GO:0000978">
    <property type="term" value="F:RNA polymerase II cis-regulatory region sequence-specific DNA binding"/>
    <property type="evidence" value="ECO:0007669"/>
    <property type="project" value="TreeGrafter"/>
</dbReference>
<keyword evidence="5" id="KW-0862">Zinc</keyword>
<feature type="domain" description="C2H2-type" evidence="11">
    <location>
        <begin position="542"/>
        <end position="570"/>
    </location>
</feature>
<dbReference type="PROSITE" id="PS00028">
    <property type="entry name" value="ZINC_FINGER_C2H2_1"/>
    <property type="match status" value="3"/>
</dbReference>
<feature type="region of interest" description="Disordered" evidence="10">
    <location>
        <begin position="192"/>
        <end position="220"/>
    </location>
</feature>
<feature type="domain" description="C2H2-type" evidence="11">
    <location>
        <begin position="513"/>
        <end position="541"/>
    </location>
</feature>
<feature type="compositionally biased region" description="Acidic residues" evidence="10">
    <location>
        <begin position="647"/>
        <end position="664"/>
    </location>
</feature>
<evidence type="ECO:0000256" key="8">
    <source>
        <dbReference type="ARBA" id="ARBA00023242"/>
    </source>
</evidence>
<dbReference type="GO" id="GO:0001227">
    <property type="term" value="F:DNA-binding transcription repressor activity, RNA polymerase II-specific"/>
    <property type="evidence" value="ECO:0007669"/>
    <property type="project" value="TreeGrafter"/>
</dbReference>
<feature type="region of interest" description="Disordered" evidence="10">
    <location>
        <begin position="1"/>
        <end position="130"/>
    </location>
</feature>
<keyword evidence="4 9" id="KW-0863">Zinc-finger</keyword>
<feature type="region of interest" description="Disordered" evidence="10">
    <location>
        <begin position="593"/>
        <end position="664"/>
    </location>
</feature>
<feature type="compositionally biased region" description="Basic and acidic residues" evidence="10">
    <location>
        <begin position="1"/>
        <end position="11"/>
    </location>
</feature>
<evidence type="ECO:0000256" key="7">
    <source>
        <dbReference type="ARBA" id="ARBA00023163"/>
    </source>
</evidence>
<dbReference type="SMART" id="SM00355">
    <property type="entry name" value="ZnF_C2H2"/>
    <property type="match status" value="3"/>
</dbReference>
<dbReference type="GO" id="GO:0005654">
    <property type="term" value="C:nucleoplasm"/>
    <property type="evidence" value="ECO:0007669"/>
    <property type="project" value="TreeGrafter"/>
</dbReference>
<dbReference type="PANTHER" id="PTHR24399">
    <property type="entry name" value="ZINC FINGER AND BTB DOMAIN-CONTAINING"/>
    <property type="match status" value="1"/>
</dbReference>
<evidence type="ECO:0000256" key="6">
    <source>
        <dbReference type="ARBA" id="ARBA00023015"/>
    </source>
</evidence>
<dbReference type="InterPro" id="IPR013087">
    <property type="entry name" value="Znf_C2H2_type"/>
</dbReference>
<dbReference type="Gene3D" id="3.30.160.60">
    <property type="entry name" value="Classic Zinc Finger"/>
    <property type="match status" value="2"/>
</dbReference>
<dbReference type="SUPFAM" id="SSF57667">
    <property type="entry name" value="beta-beta-alpha zinc fingers"/>
    <property type="match status" value="2"/>
</dbReference>
<organism evidence="12 13">
    <name type="scientific">Porphyridium purpureum</name>
    <name type="common">Red alga</name>
    <name type="synonym">Porphyridium cruentum</name>
    <dbReference type="NCBI Taxonomy" id="35688"/>
    <lineage>
        <taxon>Eukaryota</taxon>
        <taxon>Rhodophyta</taxon>
        <taxon>Bangiophyceae</taxon>
        <taxon>Porphyridiales</taxon>
        <taxon>Porphyridiaceae</taxon>
        <taxon>Porphyridium</taxon>
    </lineage>
</organism>
<keyword evidence="3" id="KW-0677">Repeat</keyword>
<feature type="compositionally biased region" description="Low complexity" evidence="10">
    <location>
        <begin position="85"/>
        <end position="97"/>
    </location>
</feature>
<evidence type="ECO:0000313" key="12">
    <source>
        <dbReference type="EMBL" id="KAA8496995.1"/>
    </source>
</evidence>
<comment type="caution">
    <text evidence="12">The sequence shown here is derived from an EMBL/GenBank/DDBJ whole genome shotgun (WGS) entry which is preliminary data.</text>
</comment>
<dbReference type="PANTHER" id="PTHR24399:SF70">
    <property type="entry name" value="C2H2-TYPE DOMAIN-CONTAINING PROTEIN"/>
    <property type="match status" value="1"/>
</dbReference>
<dbReference type="GO" id="GO:0008270">
    <property type="term" value="F:zinc ion binding"/>
    <property type="evidence" value="ECO:0007669"/>
    <property type="project" value="UniProtKB-KW"/>
</dbReference>
<dbReference type="AlphaFoldDB" id="A0A5J4Z0T1"/>
<dbReference type="FunFam" id="3.30.160.60:FF:000100">
    <property type="entry name" value="Zinc finger 45-like"/>
    <property type="match status" value="1"/>
</dbReference>
<feature type="compositionally biased region" description="Basic and acidic residues" evidence="10">
    <location>
        <begin position="362"/>
        <end position="381"/>
    </location>
</feature>
<evidence type="ECO:0000259" key="11">
    <source>
        <dbReference type="PROSITE" id="PS50157"/>
    </source>
</evidence>
<name>A0A5J4Z0T1_PORPP</name>
<evidence type="ECO:0000256" key="3">
    <source>
        <dbReference type="ARBA" id="ARBA00022737"/>
    </source>
</evidence>
<dbReference type="InterPro" id="IPR036236">
    <property type="entry name" value="Znf_C2H2_sf"/>
</dbReference>
<dbReference type="EMBL" id="VRMN01000002">
    <property type="protein sequence ID" value="KAA8496995.1"/>
    <property type="molecule type" value="Genomic_DNA"/>
</dbReference>
<feature type="domain" description="C2H2-type" evidence="11">
    <location>
        <begin position="571"/>
        <end position="599"/>
    </location>
</feature>